<keyword evidence="7" id="KW-1185">Reference proteome</keyword>
<gene>
    <name evidence="6" type="ORF">SELMODRAFT_117965</name>
</gene>
<accession>D8SIL5</accession>
<evidence type="ECO:0000256" key="4">
    <source>
        <dbReference type="ARBA" id="ARBA00041867"/>
    </source>
</evidence>
<evidence type="ECO:0000256" key="3">
    <source>
        <dbReference type="ARBA" id="ARBA00037932"/>
    </source>
</evidence>
<dbReference type="AlphaFoldDB" id="D8SIL5"/>
<dbReference type="CDD" id="cd02440">
    <property type="entry name" value="AdoMet_MTases"/>
    <property type="match status" value="1"/>
</dbReference>
<dbReference type="STRING" id="88036.D8SIL5"/>
<dbReference type="Gene3D" id="3.40.50.150">
    <property type="entry name" value="Vaccinia Virus protein VP39"/>
    <property type="match status" value="1"/>
</dbReference>
<feature type="non-terminal residue" evidence="6">
    <location>
        <position position="1"/>
    </location>
</feature>
<dbReference type="HOGENOM" id="CLU_049382_4_2_1"/>
<dbReference type="Gramene" id="EFJ15520">
    <property type="protein sequence ID" value="EFJ15520"/>
    <property type="gene ID" value="SELMODRAFT_117965"/>
</dbReference>
<dbReference type="GO" id="GO:0016279">
    <property type="term" value="F:protein-lysine N-methyltransferase activity"/>
    <property type="evidence" value="ECO:0000318"/>
    <property type="project" value="GO_Central"/>
</dbReference>
<organism evidence="7">
    <name type="scientific">Selaginella moellendorffii</name>
    <name type="common">Spikemoss</name>
    <dbReference type="NCBI Taxonomy" id="88036"/>
    <lineage>
        <taxon>Eukaryota</taxon>
        <taxon>Viridiplantae</taxon>
        <taxon>Streptophyta</taxon>
        <taxon>Embryophyta</taxon>
        <taxon>Tracheophyta</taxon>
        <taxon>Lycopodiopsida</taxon>
        <taxon>Selaginellales</taxon>
        <taxon>Selaginellaceae</taxon>
        <taxon>Selaginella</taxon>
    </lineage>
</organism>
<evidence type="ECO:0000313" key="7">
    <source>
        <dbReference type="Proteomes" id="UP000001514"/>
    </source>
</evidence>
<dbReference type="KEGG" id="smo:SELMODRAFT_117965"/>
<reference evidence="6 7" key="1">
    <citation type="journal article" date="2011" name="Science">
        <title>The Selaginella genome identifies genetic changes associated with the evolution of vascular plants.</title>
        <authorList>
            <person name="Banks J.A."/>
            <person name="Nishiyama T."/>
            <person name="Hasebe M."/>
            <person name="Bowman J.L."/>
            <person name="Gribskov M."/>
            <person name="dePamphilis C."/>
            <person name="Albert V.A."/>
            <person name="Aono N."/>
            <person name="Aoyama T."/>
            <person name="Ambrose B.A."/>
            <person name="Ashton N.W."/>
            <person name="Axtell M.J."/>
            <person name="Barker E."/>
            <person name="Barker M.S."/>
            <person name="Bennetzen J.L."/>
            <person name="Bonawitz N.D."/>
            <person name="Chapple C."/>
            <person name="Cheng C."/>
            <person name="Correa L.G."/>
            <person name="Dacre M."/>
            <person name="DeBarry J."/>
            <person name="Dreyer I."/>
            <person name="Elias M."/>
            <person name="Engstrom E.M."/>
            <person name="Estelle M."/>
            <person name="Feng L."/>
            <person name="Finet C."/>
            <person name="Floyd S.K."/>
            <person name="Frommer W.B."/>
            <person name="Fujita T."/>
            <person name="Gramzow L."/>
            <person name="Gutensohn M."/>
            <person name="Harholt J."/>
            <person name="Hattori M."/>
            <person name="Heyl A."/>
            <person name="Hirai T."/>
            <person name="Hiwatashi Y."/>
            <person name="Ishikawa M."/>
            <person name="Iwata M."/>
            <person name="Karol K.G."/>
            <person name="Koehler B."/>
            <person name="Kolukisaoglu U."/>
            <person name="Kubo M."/>
            <person name="Kurata T."/>
            <person name="Lalonde S."/>
            <person name="Li K."/>
            <person name="Li Y."/>
            <person name="Litt A."/>
            <person name="Lyons E."/>
            <person name="Manning G."/>
            <person name="Maruyama T."/>
            <person name="Michael T.P."/>
            <person name="Mikami K."/>
            <person name="Miyazaki S."/>
            <person name="Morinaga S."/>
            <person name="Murata T."/>
            <person name="Mueller-Roeber B."/>
            <person name="Nelson D.R."/>
            <person name="Obara M."/>
            <person name="Oguri Y."/>
            <person name="Olmstead R.G."/>
            <person name="Onodera N."/>
            <person name="Petersen B.L."/>
            <person name="Pils B."/>
            <person name="Prigge M."/>
            <person name="Rensing S.A."/>
            <person name="Riano-Pachon D.M."/>
            <person name="Roberts A.W."/>
            <person name="Sato Y."/>
            <person name="Scheller H.V."/>
            <person name="Schulz B."/>
            <person name="Schulz C."/>
            <person name="Shakirov E.V."/>
            <person name="Shibagaki N."/>
            <person name="Shinohara N."/>
            <person name="Shippen D.E."/>
            <person name="Soerensen I."/>
            <person name="Sotooka R."/>
            <person name="Sugimoto N."/>
            <person name="Sugita M."/>
            <person name="Sumikawa N."/>
            <person name="Tanurdzic M."/>
            <person name="Theissen G."/>
            <person name="Ulvskov P."/>
            <person name="Wakazuki S."/>
            <person name="Weng J.K."/>
            <person name="Willats W.W."/>
            <person name="Wipf D."/>
            <person name="Wolf P.G."/>
            <person name="Yang L."/>
            <person name="Zimmer A.D."/>
            <person name="Zhu Q."/>
            <person name="Mitros T."/>
            <person name="Hellsten U."/>
            <person name="Loque D."/>
            <person name="Otillar R."/>
            <person name="Salamov A."/>
            <person name="Schmutz J."/>
            <person name="Shapiro H."/>
            <person name="Lindquist E."/>
            <person name="Lucas S."/>
            <person name="Rokhsar D."/>
            <person name="Grigoriev I.V."/>
        </authorList>
    </citation>
    <scope>NUCLEOTIDE SEQUENCE [LARGE SCALE GENOMIC DNA]</scope>
</reference>
<sequence length="188" mass="19993">QDSFQPVQVLPRFWIVPEWCTPPDSEATNIILNPGLAFGTGEHPTTKLCLKWLHKSVRSGDNILDYGTGSGILAIAALKMGASHAVGVDIDPMAVSSSASNATLNALDPHAFEVFIAAADDKDDPVPHGPGVFDVVVANILLNPLLTLAKSIAGYTRPKGKVGLSGIILEQVKHLFFFFSSAIFLSCL</sequence>
<dbReference type="InParanoid" id="D8SIL5"/>
<dbReference type="SUPFAM" id="SSF53335">
    <property type="entry name" value="S-adenosyl-L-methionine-dependent methyltransferases"/>
    <property type="match status" value="1"/>
</dbReference>
<dbReference type="PANTHER" id="PTHR43648:SF1">
    <property type="entry name" value="ELECTRON TRANSFER FLAVOPROTEIN BETA SUBUNIT LYSINE METHYLTRANSFERASE"/>
    <property type="match status" value="1"/>
</dbReference>
<protein>
    <recommendedName>
        <fullName evidence="5">ETFB lysine methyltransferase</fullName>
    </recommendedName>
    <alternativeName>
        <fullName evidence="4">Protein N-lysine methyltransferase METTL20</fullName>
    </alternativeName>
</protein>
<dbReference type="Proteomes" id="UP000001514">
    <property type="component" value="Unassembled WGS sequence"/>
</dbReference>
<dbReference type="Pfam" id="PF06325">
    <property type="entry name" value="PrmA"/>
    <property type="match status" value="1"/>
</dbReference>
<dbReference type="GO" id="GO:0032259">
    <property type="term" value="P:methylation"/>
    <property type="evidence" value="ECO:0007669"/>
    <property type="project" value="UniProtKB-KW"/>
</dbReference>
<keyword evidence="2" id="KW-0808">Transferase</keyword>
<comment type="similarity">
    <text evidence="3">Belongs to the methyltransferase superfamily. ETFBKMT family.</text>
</comment>
<dbReference type="InterPro" id="IPR029063">
    <property type="entry name" value="SAM-dependent_MTases_sf"/>
</dbReference>
<evidence type="ECO:0000256" key="1">
    <source>
        <dbReference type="ARBA" id="ARBA00022603"/>
    </source>
</evidence>
<dbReference type="GO" id="GO:0005739">
    <property type="term" value="C:mitochondrion"/>
    <property type="evidence" value="ECO:0000318"/>
    <property type="project" value="GO_Central"/>
</dbReference>
<dbReference type="OrthoDB" id="419617at2759"/>
<name>D8SIL5_SELML</name>
<dbReference type="eggNOG" id="ENOG502QQTZ">
    <property type="taxonomic scope" value="Eukaryota"/>
</dbReference>
<keyword evidence="1" id="KW-0489">Methyltransferase</keyword>
<dbReference type="PANTHER" id="PTHR43648">
    <property type="entry name" value="ELECTRON TRANSFER FLAVOPROTEIN BETA SUBUNIT LYSINE METHYLTRANSFERASE"/>
    <property type="match status" value="1"/>
</dbReference>
<evidence type="ECO:0000256" key="2">
    <source>
        <dbReference type="ARBA" id="ARBA00022679"/>
    </source>
</evidence>
<dbReference type="EMBL" id="GL377622">
    <property type="protein sequence ID" value="EFJ15520.1"/>
    <property type="molecule type" value="Genomic_DNA"/>
</dbReference>
<dbReference type="InterPro" id="IPR050078">
    <property type="entry name" value="Ribosomal_L11_MeTrfase_PrmA"/>
</dbReference>
<evidence type="ECO:0000256" key="5">
    <source>
        <dbReference type="ARBA" id="ARBA00042266"/>
    </source>
</evidence>
<evidence type="ECO:0000313" key="6">
    <source>
        <dbReference type="EMBL" id="EFJ15520.1"/>
    </source>
</evidence>
<proteinExistence type="inferred from homology"/>